<comment type="caution">
    <text evidence="2">The sequence shown here is derived from an EMBL/GenBank/DDBJ whole genome shotgun (WGS) entry which is preliminary data.</text>
</comment>
<evidence type="ECO:0000256" key="1">
    <source>
        <dbReference type="SAM" id="MobiDB-lite"/>
    </source>
</evidence>
<dbReference type="EMBL" id="CAJNAS010000030">
    <property type="protein sequence ID" value="CAE6959855.1"/>
    <property type="molecule type" value="Genomic_DNA"/>
</dbReference>
<gene>
    <name evidence="2" type="ORF">R70211_06865</name>
</gene>
<name>A0A9N8N6K7_9BURK</name>
<sequence length="185" mass="20502">MVDPRARGAARRTGGRALGPLTERSGGQTQKIVTSLFDWLRDVGYLQLNPATGLPTVGRREPEKQGRFLSPNDTALLRAAIAARPGAESGRGTRQANARDLFAVDLFAVDLFAVDLFAVDLFAVDLFAVDLFAVDLFERTGMRTTEVMQCRMGHVCIEPVPHALRREFPDAPPFQWLLRVERDSH</sequence>
<reference evidence="2" key="1">
    <citation type="submission" date="2021-02" db="EMBL/GenBank/DDBJ databases">
        <authorList>
            <person name="Vanwijnsberghe S."/>
        </authorList>
    </citation>
    <scope>NUCLEOTIDE SEQUENCE</scope>
    <source>
        <strain evidence="2">R-70211</strain>
    </source>
</reference>
<dbReference type="Proteomes" id="UP000675121">
    <property type="component" value="Unassembled WGS sequence"/>
</dbReference>
<organism evidence="2 3">
    <name type="scientific">Paraburkholderia domus</name>
    <dbReference type="NCBI Taxonomy" id="2793075"/>
    <lineage>
        <taxon>Bacteria</taxon>
        <taxon>Pseudomonadati</taxon>
        <taxon>Pseudomonadota</taxon>
        <taxon>Betaproteobacteria</taxon>
        <taxon>Burkholderiales</taxon>
        <taxon>Burkholderiaceae</taxon>
        <taxon>Paraburkholderia</taxon>
    </lineage>
</organism>
<accession>A0A9N8N6K7</accession>
<feature type="region of interest" description="Disordered" evidence="1">
    <location>
        <begin position="1"/>
        <end position="25"/>
    </location>
</feature>
<evidence type="ECO:0000313" key="2">
    <source>
        <dbReference type="EMBL" id="CAE6959855.1"/>
    </source>
</evidence>
<keyword evidence="3" id="KW-1185">Reference proteome</keyword>
<protein>
    <submittedName>
        <fullName evidence="2">Uncharacterized protein</fullName>
    </submittedName>
</protein>
<evidence type="ECO:0000313" key="3">
    <source>
        <dbReference type="Proteomes" id="UP000675121"/>
    </source>
</evidence>
<dbReference type="AlphaFoldDB" id="A0A9N8N6K7"/>
<proteinExistence type="predicted"/>
<dbReference type="RefSeq" id="WP_201139458.1">
    <property type="nucleotide sequence ID" value="NZ_CAJNAS010000030.1"/>
</dbReference>